<organism evidence="2 3">
    <name type="scientific">Candidatus Cerribacteria bacterium 'Amazon FNV 2010 28 9'</name>
    <dbReference type="NCBI Taxonomy" id="2081795"/>
    <lineage>
        <taxon>Bacteria</taxon>
        <taxon>Candidatus Cerribacteria</taxon>
    </lineage>
</organism>
<name>A0A317JNK4_9BACT</name>
<gene>
    <name evidence="2" type="ORF">C5B42_03515</name>
</gene>
<sequence>MNIDPKVLRKYNVPVPRYTSYPTVPFWKEQIDTDRWEEVFSEEFLKDNVQNGISVYMHLPFCESLCTYCGCNKKITTNHNVEGEYIEAVLGEWKLYRQLMCQPPIIREIHLGGGTPTFFSPANLEFLINSIANRAVVHPRHEFSIEGHPNNTTMDHLRTLYGLGFRRISYGV</sequence>
<proteinExistence type="predicted"/>
<dbReference type="SUPFAM" id="SSF102114">
    <property type="entry name" value="Radical SAM enzymes"/>
    <property type="match status" value="1"/>
</dbReference>
<dbReference type="AlphaFoldDB" id="A0A317JNK4"/>
<dbReference type="GO" id="GO:0051539">
    <property type="term" value="F:4 iron, 4 sulfur cluster binding"/>
    <property type="evidence" value="ECO:0007669"/>
    <property type="project" value="TreeGrafter"/>
</dbReference>
<keyword evidence="1" id="KW-0560">Oxidoreductase</keyword>
<comment type="caution">
    <text evidence="2">The sequence shown here is derived from an EMBL/GenBank/DDBJ whole genome shotgun (WGS) entry which is preliminary data.</text>
</comment>
<dbReference type="GO" id="GO:0051989">
    <property type="term" value="F:coproporphyrinogen dehydrogenase activity"/>
    <property type="evidence" value="ECO:0007669"/>
    <property type="project" value="TreeGrafter"/>
</dbReference>
<evidence type="ECO:0000313" key="3">
    <source>
        <dbReference type="Proteomes" id="UP000246104"/>
    </source>
</evidence>
<dbReference type="GO" id="GO:0006782">
    <property type="term" value="P:protoporphyrinogen IX biosynthetic process"/>
    <property type="evidence" value="ECO:0007669"/>
    <property type="project" value="TreeGrafter"/>
</dbReference>
<evidence type="ECO:0000256" key="1">
    <source>
        <dbReference type="ARBA" id="ARBA00023002"/>
    </source>
</evidence>
<evidence type="ECO:0000313" key="2">
    <source>
        <dbReference type="EMBL" id="PWU23273.1"/>
    </source>
</evidence>
<dbReference type="GO" id="GO:0005737">
    <property type="term" value="C:cytoplasm"/>
    <property type="evidence" value="ECO:0007669"/>
    <property type="project" value="TreeGrafter"/>
</dbReference>
<feature type="non-terminal residue" evidence="2">
    <location>
        <position position="172"/>
    </location>
</feature>
<dbReference type="EMBL" id="PSRQ01000041">
    <property type="protein sequence ID" value="PWU23273.1"/>
    <property type="molecule type" value="Genomic_DNA"/>
</dbReference>
<dbReference type="InterPro" id="IPR034505">
    <property type="entry name" value="Coproporphyrinogen-III_oxidase"/>
</dbReference>
<protein>
    <submittedName>
        <fullName evidence="2">Coproporphyrinogen III oxidase</fullName>
    </submittedName>
</protein>
<dbReference type="Proteomes" id="UP000246104">
    <property type="component" value="Unassembled WGS sequence"/>
</dbReference>
<reference evidence="2 3" key="1">
    <citation type="submission" date="2018-02" db="EMBL/GenBank/DDBJ databases">
        <title>Genomic Reconstructions from Amazon Rainforest and Pasture Soil Reveal Novel Insights into the Physiology of Candidate Phyla in Tropical Sites.</title>
        <authorList>
            <person name="Kroeger M.E."/>
            <person name="Delmont T."/>
            <person name="Eren A.M."/>
            <person name="Guo J."/>
            <person name="Meyer K.M."/>
            <person name="Khan K."/>
            <person name="Rodrigues J.L.M."/>
            <person name="Bohannan B.J.M."/>
            <person name="Tringe S."/>
            <person name="Borges C.D."/>
            <person name="Tiedje J."/>
            <person name="Tsai S.M."/>
            <person name="Nusslein K."/>
        </authorList>
    </citation>
    <scope>NUCLEOTIDE SEQUENCE [LARGE SCALE GENOMIC DNA]</scope>
    <source>
        <strain evidence="2">Amazon FNV 2010 28 9</strain>
    </source>
</reference>
<dbReference type="PANTHER" id="PTHR13932:SF6">
    <property type="entry name" value="OXYGEN-INDEPENDENT COPROPORPHYRINOGEN III OXIDASE"/>
    <property type="match status" value="1"/>
</dbReference>
<dbReference type="PANTHER" id="PTHR13932">
    <property type="entry name" value="COPROPORPHYRINIGEN III OXIDASE"/>
    <property type="match status" value="1"/>
</dbReference>
<dbReference type="InterPro" id="IPR058240">
    <property type="entry name" value="rSAM_sf"/>
</dbReference>
<accession>A0A317JNK4</accession>